<feature type="transmembrane region" description="Helical" evidence="10">
    <location>
        <begin position="41"/>
        <end position="61"/>
    </location>
</feature>
<name>A0A5C6AUN6_9BACT</name>
<dbReference type="PROSITE" id="PS50005">
    <property type="entry name" value="TPR"/>
    <property type="match status" value="2"/>
</dbReference>
<reference evidence="12 13" key="1">
    <citation type="submission" date="2019-02" db="EMBL/GenBank/DDBJ databases">
        <title>Deep-cultivation of Planctomycetes and their phenomic and genomic characterization uncovers novel biology.</title>
        <authorList>
            <person name="Wiegand S."/>
            <person name="Jogler M."/>
            <person name="Boedeker C."/>
            <person name="Pinto D."/>
            <person name="Vollmers J."/>
            <person name="Rivas-Marin E."/>
            <person name="Kohn T."/>
            <person name="Peeters S.H."/>
            <person name="Heuer A."/>
            <person name="Rast P."/>
            <person name="Oberbeckmann S."/>
            <person name="Bunk B."/>
            <person name="Jeske O."/>
            <person name="Meyerdierks A."/>
            <person name="Storesund J.E."/>
            <person name="Kallscheuer N."/>
            <person name="Luecker S."/>
            <person name="Lage O.M."/>
            <person name="Pohl T."/>
            <person name="Merkel B.J."/>
            <person name="Hornburger P."/>
            <person name="Mueller R.-W."/>
            <person name="Bruemmer F."/>
            <person name="Labrenz M."/>
            <person name="Spormann A.M."/>
            <person name="Op Den Camp H."/>
            <person name="Overmann J."/>
            <person name="Amann R."/>
            <person name="Jetten M.S.M."/>
            <person name="Mascher T."/>
            <person name="Medema M.H."/>
            <person name="Devos D.P."/>
            <person name="Kaster A.-K."/>
            <person name="Ovreas L."/>
            <person name="Rohde M."/>
            <person name="Galperin M.Y."/>
            <person name="Jogler C."/>
        </authorList>
    </citation>
    <scope>NUCLEOTIDE SEQUENCE [LARGE SCALE GENOMIC DNA]</scope>
    <source>
        <strain evidence="12 13">Pla100</strain>
    </source>
</reference>
<evidence type="ECO:0000256" key="1">
    <source>
        <dbReference type="ARBA" id="ARBA00004651"/>
    </source>
</evidence>
<dbReference type="InterPro" id="IPR050297">
    <property type="entry name" value="LipidA_mod_glycosyltrf_83"/>
</dbReference>
<feature type="transmembrane region" description="Helical" evidence="10">
    <location>
        <begin position="411"/>
        <end position="430"/>
    </location>
</feature>
<comment type="caution">
    <text evidence="12">The sequence shown here is derived from an EMBL/GenBank/DDBJ whole genome shotgun (WGS) entry which is preliminary data.</text>
</comment>
<feature type="transmembrane region" description="Helical" evidence="10">
    <location>
        <begin position="172"/>
        <end position="189"/>
    </location>
</feature>
<dbReference type="InterPro" id="IPR019734">
    <property type="entry name" value="TPR_rpt"/>
</dbReference>
<protein>
    <submittedName>
        <fullName evidence="12">Tetratricopeptide repeat protein</fullName>
    </submittedName>
</protein>
<gene>
    <name evidence="12" type="ORF">Pla100_00690</name>
</gene>
<feature type="compositionally biased region" description="Polar residues" evidence="9">
    <location>
        <begin position="593"/>
        <end position="616"/>
    </location>
</feature>
<dbReference type="PANTHER" id="PTHR33908:SF11">
    <property type="entry name" value="MEMBRANE PROTEIN"/>
    <property type="match status" value="1"/>
</dbReference>
<feature type="region of interest" description="Disordered" evidence="9">
    <location>
        <begin position="592"/>
        <end position="624"/>
    </location>
</feature>
<feature type="transmembrane region" description="Helical" evidence="10">
    <location>
        <begin position="123"/>
        <end position="143"/>
    </location>
</feature>
<keyword evidence="3" id="KW-0328">Glycosyltransferase</keyword>
<feature type="compositionally biased region" description="Basic and acidic residues" evidence="9">
    <location>
        <begin position="1"/>
        <end position="10"/>
    </location>
</feature>
<dbReference type="AlphaFoldDB" id="A0A5C6AUN6"/>
<evidence type="ECO:0000256" key="7">
    <source>
        <dbReference type="ARBA" id="ARBA00023136"/>
    </source>
</evidence>
<accession>A0A5C6AUN6</accession>
<proteinExistence type="predicted"/>
<dbReference type="EMBL" id="SJPM01000001">
    <property type="protein sequence ID" value="TWU03151.1"/>
    <property type="molecule type" value="Genomic_DNA"/>
</dbReference>
<organism evidence="12 13">
    <name type="scientific">Neorhodopirellula pilleata</name>
    <dbReference type="NCBI Taxonomy" id="2714738"/>
    <lineage>
        <taxon>Bacteria</taxon>
        <taxon>Pseudomonadati</taxon>
        <taxon>Planctomycetota</taxon>
        <taxon>Planctomycetia</taxon>
        <taxon>Pirellulales</taxon>
        <taxon>Pirellulaceae</taxon>
        <taxon>Neorhodopirellula</taxon>
    </lineage>
</organism>
<feature type="transmembrane region" description="Helical" evidence="10">
    <location>
        <begin position="97"/>
        <end position="116"/>
    </location>
</feature>
<dbReference type="PANTHER" id="PTHR33908">
    <property type="entry name" value="MANNOSYLTRANSFERASE YKCB-RELATED"/>
    <property type="match status" value="1"/>
</dbReference>
<dbReference type="Pfam" id="PF00515">
    <property type="entry name" value="TPR_1"/>
    <property type="match status" value="1"/>
</dbReference>
<dbReference type="RefSeq" id="WP_231602491.1">
    <property type="nucleotide sequence ID" value="NZ_SJPM01000001.1"/>
</dbReference>
<evidence type="ECO:0000256" key="9">
    <source>
        <dbReference type="SAM" id="MobiDB-lite"/>
    </source>
</evidence>
<feature type="domain" description="Glycosyltransferase RgtA/B/C/D-like" evidence="11">
    <location>
        <begin position="99"/>
        <end position="253"/>
    </location>
</feature>
<dbReference type="GO" id="GO:0016763">
    <property type="term" value="F:pentosyltransferase activity"/>
    <property type="evidence" value="ECO:0007669"/>
    <property type="project" value="TreeGrafter"/>
</dbReference>
<evidence type="ECO:0000313" key="13">
    <source>
        <dbReference type="Proteomes" id="UP000316213"/>
    </source>
</evidence>
<feature type="region of interest" description="Disordered" evidence="9">
    <location>
        <begin position="1"/>
        <end position="25"/>
    </location>
</feature>
<dbReference type="Pfam" id="PF13432">
    <property type="entry name" value="TPR_16"/>
    <property type="match status" value="1"/>
</dbReference>
<evidence type="ECO:0000256" key="2">
    <source>
        <dbReference type="ARBA" id="ARBA00022475"/>
    </source>
</evidence>
<feature type="transmembrane region" description="Helical" evidence="10">
    <location>
        <begin position="239"/>
        <end position="258"/>
    </location>
</feature>
<keyword evidence="8" id="KW-0802">TPR repeat</keyword>
<feature type="transmembrane region" description="Helical" evidence="10">
    <location>
        <begin position="201"/>
        <end position="227"/>
    </location>
</feature>
<evidence type="ECO:0000256" key="10">
    <source>
        <dbReference type="SAM" id="Phobius"/>
    </source>
</evidence>
<comment type="subcellular location">
    <subcellularLocation>
        <location evidence="1">Cell membrane</location>
        <topology evidence="1">Multi-pass membrane protein</topology>
    </subcellularLocation>
</comment>
<evidence type="ECO:0000256" key="4">
    <source>
        <dbReference type="ARBA" id="ARBA00022679"/>
    </source>
</evidence>
<keyword evidence="6 10" id="KW-1133">Transmembrane helix</keyword>
<dbReference type="InterPro" id="IPR011990">
    <property type="entry name" value="TPR-like_helical_dom_sf"/>
</dbReference>
<dbReference type="PROSITE" id="PS50293">
    <property type="entry name" value="TPR_REGION"/>
    <property type="match status" value="1"/>
</dbReference>
<dbReference type="Proteomes" id="UP000316213">
    <property type="component" value="Unassembled WGS sequence"/>
</dbReference>
<dbReference type="SUPFAM" id="SSF48452">
    <property type="entry name" value="TPR-like"/>
    <property type="match status" value="1"/>
</dbReference>
<evidence type="ECO:0000256" key="3">
    <source>
        <dbReference type="ARBA" id="ARBA00022676"/>
    </source>
</evidence>
<dbReference type="GO" id="GO:0009103">
    <property type="term" value="P:lipopolysaccharide biosynthetic process"/>
    <property type="evidence" value="ECO:0007669"/>
    <property type="project" value="UniProtKB-ARBA"/>
</dbReference>
<feature type="repeat" description="TPR" evidence="8">
    <location>
        <begin position="524"/>
        <end position="557"/>
    </location>
</feature>
<keyword evidence="2" id="KW-1003">Cell membrane</keyword>
<dbReference type="SMART" id="SM00028">
    <property type="entry name" value="TPR"/>
    <property type="match status" value="3"/>
</dbReference>
<feature type="repeat" description="TPR" evidence="8">
    <location>
        <begin position="558"/>
        <end position="591"/>
    </location>
</feature>
<dbReference type="GO" id="GO:0005886">
    <property type="term" value="C:plasma membrane"/>
    <property type="evidence" value="ECO:0007669"/>
    <property type="project" value="UniProtKB-SubCell"/>
</dbReference>
<evidence type="ECO:0000313" key="12">
    <source>
        <dbReference type="EMBL" id="TWU03151.1"/>
    </source>
</evidence>
<dbReference type="InterPro" id="IPR038731">
    <property type="entry name" value="RgtA/B/C-like"/>
</dbReference>
<feature type="transmembrane region" description="Helical" evidence="10">
    <location>
        <begin position="380"/>
        <end position="399"/>
    </location>
</feature>
<dbReference type="Pfam" id="PF13231">
    <property type="entry name" value="PMT_2"/>
    <property type="match status" value="1"/>
</dbReference>
<evidence type="ECO:0000256" key="5">
    <source>
        <dbReference type="ARBA" id="ARBA00022692"/>
    </source>
</evidence>
<keyword evidence="4" id="KW-0808">Transferase</keyword>
<evidence type="ECO:0000256" key="6">
    <source>
        <dbReference type="ARBA" id="ARBA00022989"/>
    </source>
</evidence>
<keyword evidence="13" id="KW-1185">Reference proteome</keyword>
<dbReference type="Gene3D" id="1.25.40.10">
    <property type="entry name" value="Tetratricopeptide repeat domain"/>
    <property type="match status" value="1"/>
</dbReference>
<evidence type="ECO:0000259" key="11">
    <source>
        <dbReference type="Pfam" id="PF13231"/>
    </source>
</evidence>
<evidence type="ECO:0000256" key="8">
    <source>
        <dbReference type="PROSITE-ProRule" id="PRU00339"/>
    </source>
</evidence>
<sequence length="624" mass="68589">MKSHQRDQPRKSPNQTDANDRSLSEEVHGTDRLSDLGRVPFLAALIGIVILAWIVRAIHVWQTADVPTVRFLLGDAAGYFAWATRIASGNWYGDETFYQAPLYPYFLAVCIKYLGLSVPGIRLIQAFLGSLGVGLIGLTAGGMFGRKSGLIAAVMLAFYPPAIFYDGILQKASLVGFLVCLLLTATVWMQRKRTVWSSTGIGIVLGFLVLARENALLWIPLYPVWMLWPGPETNTKKRILLTSAYAFGLSMILLPVAARNASLGGEWSPTTFQAGPNFYIGNNRQSDGIYRPIVPGHETPIYERSDAVRIAEATLGQELSAREVSQFWMGEAFKEMGADPGRWVQLMIQKSFMLINRFEVPDVESLEVYRASSALLQLNLVWNFGILCPLAMWGLMTTFDEAKREGRKHDLIFHALILVMAAAVVLFFILGRYRFAMVPLLIPFAAKGSIAIYHCVRSRSLSGCRKPLAISLLLLVACNLPVHDENGLNASSLMNAGVAAGQSGELAMAIELLERSVALQPGFAETHLNLGRAWQLAGDLDRAIAAYRKASRISPELTLAALSLGQVYEMKGQYDIAIDYYQNCLRLDPTGPESETASARLQDLTNRGENGTSSTKVPALIPPN</sequence>
<keyword evidence="7 10" id="KW-0472">Membrane</keyword>
<keyword evidence="5 10" id="KW-0812">Transmembrane</keyword>